<comment type="subcellular location">
    <subcellularLocation>
        <location evidence="2">Cytoplasm</location>
        <location evidence="2">Cytoskeleton</location>
    </subcellularLocation>
    <subcellularLocation>
        <location evidence="1">Nucleus</location>
    </subcellularLocation>
</comment>
<protein>
    <recommendedName>
        <fullName evidence="12">DnaJ homolog subfamily C member 7</fullName>
    </recommendedName>
</protein>
<feature type="repeat" description="TPR" evidence="13">
    <location>
        <begin position="154"/>
        <end position="187"/>
    </location>
</feature>
<dbReference type="InterPro" id="IPR001623">
    <property type="entry name" value="DnaJ_domain"/>
</dbReference>
<sequence length="463" mass="52585">MCPKNASYYGNRAATLMMLGRFREALGDAQQSVRLDDSFVRGHLREGKCHLSLGNAMAACRSFQRALELDRKNAQAQQEFKNANAVMEYEKIAEVDFEKRDFRKVVFCMDRALEFAPACHRFKILKAECLAMLGRYPEAQFVASDILRMDSTNADALYVRGLCLYYEDCIEKAVQFFVQALRMAPDHEKACVACRNAKALKAKKEDGNKAFKEGNYKLAYELYTEALGIDPNNIKTNAKLYCNRGTVNSKKAHRPLLFVSECCVTLYFLLSYMDTEQYEEAVRDYEKVYQTEKTKEHKQLLKNAQLELKKSKRKDYYKILGVDKNASEDEIKKAYRKRALMHHPDRHSGASAEVQKEEEKKFKEVGEAFTILSDPKKKTRYDSGQDLDEEGMNMGDFDANNIFKAFFGGPGGFSFEANTVQLPSLITAVPSQQKGDSTDGPKLWDKASLNVPSPGPQGILSWT</sequence>
<proteinExistence type="predicted"/>
<reference evidence="16 17" key="1">
    <citation type="submission" date="2016-06" db="EMBL/GenBank/DDBJ databases">
        <title>The Draft Genome Sequence and Annotation of the Desert Woodrat Neotoma lepida.</title>
        <authorList>
            <person name="Campbell M."/>
            <person name="Oakeson K.F."/>
            <person name="Yandell M."/>
            <person name="Halpert J.R."/>
            <person name="Dearing D."/>
        </authorList>
    </citation>
    <scope>NUCLEOTIDE SEQUENCE [LARGE SCALE GENOMIC DNA]</scope>
    <source>
        <strain evidence="16">417</strain>
        <tissue evidence="16">Liver</tissue>
    </source>
</reference>
<evidence type="ECO:0000256" key="11">
    <source>
        <dbReference type="ARBA" id="ARBA00053178"/>
    </source>
</evidence>
<dbReference type="PRINTS" id="PR00625">
    <property type="entry name" value="JDOMAIN"/>
</dbReference>
<organism evidence="16 17">
    <name type="scientific">Neotoma lepida</name>
    <name type="common">Desert woodrat</name>
    <dbReference type="NCBI Taxonomy" id="56216"/>
    <lineage>
        <taxon>Eukaryota</taxon>
        <taxon>Metazoa</taxon>
        <taxon>Chordata</taxon>
        <taxon>Craniata</taxon>
        <taxon>Vertebrata</taxon>
        <taxon>Euteleostomi</taxon>
        <taxon>Mammalia</taxon>
        <taxon>Eutheria</taxon>
        <taxon>Euarchontoglires</taxon>
        <taxon>Glires</taxon>
        <taxon>Rodentia</taxon>
        <taxon>Myomorpha</taxon>
        <taxon>Muroidea</taxon>
        <taxon>Cricetidae</taxon>
        <taxon>Neotominae</taxon>
        <taxon>Neotoma</taxon>
    </lineage>
</organism>
<evidence type="ECO:0000256" key="6">
    <source>
        <dbReference type="ARBA" id="ARBA00022803"/>
    </source>
</evidence>
<dbReference type="SUPFAM" id="SSF46565">
    <property type="entry name" value="Chaperone J-domain"/>
    <property type="match status" value="1"/>
</dbReference>
<keyword evidence="5" id="KW-0677">Repeat</keyword>
<feature type="repeat" description="TPR" evidence="13">
    <location>
        <begin position="40"/>
        <end position="73"/>
    </location>
</feature>
<dbReference type="Gene3D" id="1.25.40.10">
    <property type="entry name" value="Tetratricopeptide repeat domain"/>
    <property type="match status" value="1"/>
</dbReference>
<evidence type="ECO:0000256" key="9">
    <source>
        <dbReference type="ARBA" id="ARBA00023212"/>
    </source>
</evidence>
<feature type="compositionally biased region" description="Basic and acidic residues" evidence="14">
    <location>
        <begin position="436"/>
        <end position="445"/>
    </location>
</feature>
<dbReference type="Pfam" id="PF13432">
    <property type="entry name" value="TPR_16"/>
    <property type="match status" value="1"/>
</dbReference>
<accession>A0A1A6GGB6</accession>
<evidence type="ECO:0000256" key="12">
    <source>
        <dbReference type="ARBA" id="ARBA00071603"/>
    </source>
</evidence>
<dbReference type="Gene3D" id="1.10.287.110">
    <property type="entry name" value="DnaJ domain"/>
    <property type="match status" value="1"/>
</dbReference>
<comment type="caution">
    <text evidence="16">The sequence shown here is derived from an EMBL/GenBank/DDBJ whole genome shotgun (WGS) entry which is preliminary data.</text>
</comment>
<evidence type="ECO:0000313" key="17">
    <source>
        <dbReference type="Proteomes" id="UP000092124"/>
    </source>
</evidence>
<keyword evidence="9" id="KW-0206">Cytoskeleton</keyword>
<dbReference type="FunFam" id="1.10.287.110:FF:000018">
    <property type="entry name" value="DnaJ (Hsp40) homolog, subfamily C, member 7"/>
    <property type="match status" value="1"/>
</dbReference>
<dbReference type="PROSITE" id="PS50005">
    <property type="entry name" value="TPR"/>
    <property type="match status" value="3"/>
</dbReference>
<feature type="region of interest" description="Disordered" evidence="14">
    <location>
        <begin position="430"/>
        <end position="463"/>
    </location>
</feature>
<dbReference type="FunFam" id="1.25.40.10:FF:000097">
    <property type="entry name" value="DnaJ homolog subfamily C member 7 homolog"/>
    <property type="match status" value="1"/>
</dbReference>
<dbReference type="SMART" id="SM00028">
    <property type="entry name" value="TPR"/>
    <property type="match status" value="6"/>
</dbReference>
<evidence type="ECO:0000256" key="13">
    <source>
        <dbReference type="PROSITE-ProRule" id="PRU00339"/>
    </source>
</evidence>
<keyword evidence="7" id="KW-0007">Acetylation</keyword>
<dbReference type="Proteomes" id="UP000092124">
    <property type="component" value="Unassembled WGS sequence"/>
</dbReference>
<dbReference type="CDD" id="cd06257">
    <property type="entry name" value="DnaJ"/>
    <property type="match status" value="1"/>
</dbReference>
<evidence type="ECO:0000259" key="15">
    <source>
        <dbReference type="PROSITE" id="PS50076"/>
    </source>
</evidence>
<evidence type="ECO:0000256" key="2">
    <source>
        <dbReference type="ARBA" id="ARBA00004245"/>
    </source>
</evidence>
<dbReference type="OrthoDB" id="765884at2759"/>
<dbReference type="SMART" id="SM00271">
    <property type="entry name" value="DnaJ"/>
    <property type="match status" value="1"/>
</dbReference>
<dbReference type="EMBL" id="LZPO01096977">
    <property type="protein sequence ID" value="OBS65271.1"/>
    <property type="molecule type" value="Genomic_DNA"/>
</dbReference>
<dbReference type="AlphaFoldDB" id="A0A1A6GGB6"/>
<evidence type="ECO:0000256" key="1">
    <source>
        <dbReference type="ARBA" id="ARBA00004123"/>
    </source>
</evidence>
<dbReference type="InterPro" id="IPR011990">
    <property type="entry name" value="TPR-like_helical_dom_sf"/>
</dbReference>
<dbReference type="PANTHER" id="PTHR45188">
    <property type="entry name" value="DNAJ PROTEIN P58IPK HOMOLOG"/>
    <property type="match status" value="1"/>
</dbReference>
<feature type="domain" description="J" evidence="15">
    <location>
        <begin position="315"/>
        <end position="385"/>
    </location>
</feature>
<evidence type="ECO:0000256" key="8">
    <source>
        <dbReference type="ARBA" id="ARBA00023186"/>
    </source>
</evidence>
<keyword evidence="3" id="KW-0963">Cytoplasm</keyword>
<dbReference type="Pfam" id="PF00226">
    <property type="entry name" value="DnaJ"/>
    <property type="match status" value="1"/>
</dbReference>
<keyword evidence="10" id="KW-0539">Nucleus</keyword>
<comment type="function">
    <text evidence="11">Acts as a co-chaperone regulating the molecular chaperones HSP70 and HSP90 in folding of steroid receptors, such as the glucocorticoid receptor and the progesterone receptor. Proposed to act as a recycling chaperone by facilitating the return of chaperone substrates to early stages of chaperoning if further folding is required. In vitro, induces ATP-independent dissociation of HSP90 but not of HSP70 from the chaperone-substrate complexes. Recruits NR1I3 to the cytoplasm.</text>
</comment>
<keyword evidence="8" id="KW-0143">Chaperone</keyword>
<dbReference type="STRING" id="56216.A0A1A6GGB6"/>
<dbReference type="PROSITE" id="PS50076">
    <property type="entry name" value="DNAJ_2"/>
    <property type="match status" value="1"/>
</dbReference>
<dbReference type="SUPFAM" id="SSF48452">
    <property type="entry name" value="TPR-like"/>
    <property type="match status" value="2"/>
</dbReference>
<keyword evidence="6 13" id="KW-0802">TPR repeat</keyword>
<dbReference type="PANTHER" id="PTHR45188:SF2">
    <property type="entry name" value="DNAJ HOMOLOG SUBFAMILY C MEMBER 7"/>
    <property type="match status" value="1"/>
</dbReference>
<evidence type="ECO:0000256" key="5">
    <source>
        <dbReference type="ARBA" id="ARBA00022737"/>
    </source>
</evidence>
<keyword evidence="4" id="KW-0597">Phosphoprotein</keyword>
<gene>
    <name evidence="16" type="ORF">A6R68_06194</name>
</gene>
<dbReference type="InterPro" id="IPR036869">
    <property type="entry name" value="J_dom_sf"/>
</dbReference>
<name>A0A1A6GGB6_NEOLE</name>
<evidence type="ECO:0000256" key="4">
    <source>
        <dbReference type="ARBA" id="ARBA00022553"/>
    </source>
</evidence>
<dbReference type="GO" id="GO:0005634">
    <property type="term" value="C:nucleus"/>
    <property type="evidence" value="ECO:0007669"/>
    <property type="project" value="UniProtKB-SubCell"/>
</dbReference>
<dbReference type="InterPro" id="IPR019734">
    <property type="entry name" value="TPR_rpt"/>
</dbReference>
<evidence type="ECO:0000256" key="10">
    <source>
        <dbReference type="ARBA" id="ARBA00023242"/>
    </source>
</evidence>
<evidence type="ECO:0000313" key="16">
    <source>
        <dbReference type="EMBL" id="OBS65271.1"/>
    </source>
</evidence>
<evidence type="ECO:0000256" key="3">
    <source>
        <dbReference type="ARBA" id="ARBA00022490"/>
    </source>
</evidence>
<feature type="repeat" description="TPR" evidence="13">
    <location>
        <begin position="200"/>
        <end position="233"/>
    </location>
</feature>
<evidence type="ECO:0000256" key="14">
    <source>
        <dbReference type="SAM" id="MobiDB-lite"/>
    </source>
</evidence>
<dbReference type="GO" id="GO:0005856">
    <property type="term" value="C:cytoskeleton"/>
    <property type="evidence" value="ECO:0007669"/>
    <property type="project" value="UniProtKB-SubCell"/>
</dbReference>
<evidence type="ECO:0000256" key="7">
    <source>
        <dbReference type="ARBA" id="ARBA00022990"/>
    </source>
</evidence>
<keyword evidence="17" id="KW-1185">Reference proteome</keyword>